<name>A0AAN8YZA8_9MAGN</name>
<evidence type="ECO:0000313" key="3">
    <source>
        <dbReference type="Proteomes" id="UP001370490"/>
    </source>
</evidence>
<proteinExistence type="predicted"/>
<reference evidence="2 3" key="1">
    <citation type="submission" date="2023-12" db="EMBL/GenBank/DDBJ databases">
        <title>A high-quality genome assembly for Dillenia turbinata (Dilleniales).</title>
        <authorList>
            <person name="Chanderbali A."/>
        </authorList>
    </citation>
    <scope>NUCLEOTIDE SEQUENCE [LARGE SCALE GENOMIC DNA]</scope>
    <source>
        <strain evidence="2">LSX21</strain>
        <tissue evidence="2">Leaf</tissue>
    </source>
</reference>
<gene>
    <name evidence="2" type="ORF">RJ641_020150</name>
</gene>
<evidence type="ECO:0000256" key="1">
    <source>
        <dbReference type="SAM" id="MobiDB-lite"/>
    </source>
</evidence>
<keyword evidence="3" id="KW-1185">Reference proteome</keyword>
<sequence>MGTLICSFFYSKSAKTTILRPQFALQTYARLCSNAAHPQHINRSIPEQVVPKRLRTSKTKENSASGRQFEPSKELTGGDWYADGNIDTEFTTEPKEVCFRQINVIRVATIDNIAEEIRRPKGSKQPEVAMDPHSMWSLSRNK</sequence>
<dbReference type="EMBL" id="JBAMMX010000025">
    <property type="protein sequence ID" value="KAK6915033.1"/>
    <property type="molecule type" value="Genomic_DNA"/>
</dbReference>
<evidence type="ECO:0000313" key="2">
    <source>
        <dbReference type="EMBL" id="KAK6915033.1"/>
    </source>
</evidence>
<feature type="region of interest" description="Disordered" evidence="1">
    <location>
        <begin position="45"/>
        <end position="80"/>
    </location>
</feature>
<dbReference type="Proteomes" id="UP001370490">
    <property type="component" value="Unassembled WGS sequence"/>
</dbReference>
<accession>A0AAN8YZA8</accession>
<organism evidence="2 3">
    <name type="scientific">Dillenia turbinata</name>
    <dbReference type="NCBI Taxonomy" id="194707"/>
    <lineage>
        <taxon>Eukaryota</taxon>
        <taxon>Viridiplantae</taxon>
        <taxon>Streptophyta</taxon>
        <taxon>Embryophyta</taxon>
        <taxon>Tracheophyta</taxon>
        <taxon>Spermatophyta</taxon>
        <taxon>Magnoliopsida</taxon>
        <taxon>eudicotyledons</taxon>
        <taxon>Gunneridae</taxon>
        <taxon>Pentapetalae</taxon>
        <taxon>Dilleniales</taxon>
        <taxon>Dilleniaceae</taxon>
        <taxon>Dillenia</taxon>
    </lineage>
</organism>
<dbReference type="AlphaFoldDB" id="A0AAN8YZA8"/>
<protein>
    <submittedName>
        <fullName evidence="2">RNA polymerase Rpc34</fullName>
    </submittedName>
</protein>
<feature type="region of interest" description="Disordered" evidence="1">
    <location>
        <begin position="119"/>
        <end position="142"/>
    </location>
</feature>
<comment type="caution">
    <text evidence="2">The sequence shown here is derived from an EMBL/GenBank/DDBJ whole genome shotgun (WGS) entry which is preliminary data.</text>
</comment>